<evidence type="ECO:0000313" key="1">
    <source>
        <dbReference type="EMBL" id="KAK1383069.1"/>
    </source>
</evidence>
<organism evidence="1 2">
    <name type="scientific">Heracleum sosnowskyi</name>
    <dbReference type="NCBI Taxonomy" id="360622"/>
    <lineage>
        <taxon>Eukaryota</taxon>
        <taxon>Viridiplantae</taxon>
        <taxon>Streptophyta</taxon>
        <taxon>Embryophyta</taxon>
        <taxon>Tracheophyta</taxon>
        <taxon>Spermatophyta</taxon>
        <taxon>Magnoliopsida</taxon>
        <taxon>eudicotyledons</taxon>
        <taxon>Gunneridae</taxon>
        <taxon>Pentapetalae</taxon>
        <taxon>asterids</taxon>
        <taxon>campanulids</taxon>
        <taxon>Apiales</taxon>
        <taxon>Apiaceae</taxon>
        <taxon>Apioideae</taxon>
        <taxon>apioid superclade</taxon>
        <taxon>Tordylieae</taxon>
        <taxon>Tordyliinae</taxon>
        <taxon>Heracleum</taxon>
    </lineage>
</organism>
<dbReference type="AlphaFoldDB" id="A0AAD8IDJ3"/>
<evidence type="ECO:0000313" key="2">
    <source>
        <dbReference type="Proteomes" id="UP001237642"/>
    </source>
</evidence>
<dbReference type="Proteomes" id="UP001237642">
    <property type="component" value="Unassembled WGS sequence"/>
</dbReference>
<keyword evidence="2" id="KW-1185">Reference proteome</keyword>
<sequence>MVTKMEIEKDAVSHYTRSIYYKVRKEIKAACYHMSLDNLVTAHNVKKCMIRDKHVKDKIPQQLLTKRWMKNAGETYSTIYLVVESNGSSDEDKRKSTSKEVWFEFQGCVDEVSSDVNALGFVLVGLKCLRAKAR</sequence>
<accession>A0AAD8IDJ3</accession>
<reference evidence="1" key="2">
    <citation type="submission" date="2023-05" db="EMBL/GenBank/DDBJ databases">
        <authorList>
            <person name="Schelkunov M.I."/>
        </authorList>
    </citation>
    <scope>NUCLEOTIDE SEQUENCE</scope>
    <source>
        <strain evidence="1">Hsosn_3</strain>
        <tissue evidence="1">Leaf</tissue>
    </source>
</reference>
<comment type="caution">
    <text evidence="1">The sequence shown here is derived from an EMBL/GenBank/DDBJ whole genome shotgun (WGS) entry which is preliminary data.</text>
</comment>
<proteinExistence type="predicted"/>
<reference evidence="1" key="1">
    <citation type="submission" date="2023-02" db="EMBL/GenBank/DDBJ databases">
        <title>Genome of toxic invasive species Heracleum sosnowskyi carries increased number of genes despite the absence of recent whole-genome duplications.</title>
        <authorList>
            <person name="Schelkunov M."/>
            <person name="Shtratnikova V."/>
            <person name="Makarenko M."/>
            <person name="Klepikova A."/>
            <person name="Omelchenko D."/>
            <person name="Novikova G."/>
            <person name="Obukhova E."/>
            <person name="Bogdanov V."/>
            <person name="Penin A."/>
            <person name="Logacheva M."/>
        </authorList>
    </citation>
    <scope>NUCLEOTIDE SEQUENCE</scope>
    <source>
        <strain evidence="1">Hsosn_3</strain>
        <tissue evidence="1">Leaf</tissue>
    </source>
</reference>
<name>A0AAD8IDJ3_9APIA</name>
<gene>
    <name evidence="1" type="ORF">POM88_020804</name>
</gene>
<protein>
    <submittedName>
        <fullName evidence="1">Uncharacterized protein</fullName>
    </submittedName>
</protein>
<dbReference type="EMBL" id="JAUIZM010000005">
    <property type="protein sequence ID" value="KAK1383069.1"/>
    <property type="molecule type" value="Genomic_DNA"/>
</dbReference>